<dbReference type="Proteomes" id="UP000321685">
    <property type="component" value="Unassembled WGS sequence"/>
</dbReference>
<name>A0A511DLA7_9PSEU</name>
<evidence type="ECO:0008006" key="3">
    <source>
        <dbReference type="Google" id="ProtNLM"/>
    </source>
</evidence>
<keyword evidence="2" id="KW-1185">Reference proteome</keyword>
<sequence length="256" mass="27804">MAPFGVVLLDGASAFEPVDVSPVTYVQSLAARITAALQQHDDIPVADAVATAIAATTAELHLTPRASPSSTVAVLRVRRDIVDLYVLGDSPIVYGTTRRGGGSTAHHLSDDRLARVAVPVRDRYRDRLIAGGGYDDEHRATLAELQRAERRARNTEGGYWIAETDPDAAHHGVVEQVERAAMEWAVVASDGAADLITHTGRDWQDIAWSDERQLDALLAEFHRWEAEDDPDGRVLPRAKRHDDKTLVAIAQVAGLA</sequence>
<gene>
    <name evidence="1" type="ORF">PSU4_40070</name>
</gene>
<dbReference type="Gene3D" id="3.60.40.10">
    <property type="entry name" value="PPM-type phosphatase domain"/>
    <property type="match status" value="1"/>
</dbReference>
<evidence type="ECO:0000313" key="2">
    <source>
        <dbReference type="Proteomes" id="UP000321685"/>
    </source>
</evidence>
<organism evidence="1 2">
    <name type="scientific">Pseudonocardia sulfidoxydans NBRC 16205</name>
    <dbReference type="NCBI Taxonomy" id="1223511"/>
    <lineage>
        <taxon>Bacteria</taxon>
        <taxon>Bacillati</taxon>
        <taxon>Actinomycetota</taxon>
        <taxon>Actinomycetes</taxon>
        <taxon>Pseudonocardiales</taxon>
        <taxon>Pseudonocardiaceae</taxon>
        <taxon>Pseudonocardia</taxon>
    </lineage>
</organism>
<dbReference type="InterPro" id="IPR036457">
    <property type="entry name" value="PPM-type-like_dom_sf"/>
</dbReference>
<protein>
    <recommendedName>
        <fullName evidence="3">PPM-type phosphatase domain-containing protein</fullName>
    </recommendedName>
</protein>
<proteinExistence type="predicted"/>
<comment type="caution">
    <text evidence="1">The sequence shown here is derived from an EMBL/GenBank/DDBJ whole genome shotgun (WGS) entry which is preliminary data.</text>
</comment>
<accession>A0A511DLA7</accession>
<evidence type="ECO:0000313" key="1">
    <source>
        <dbReference type="EMBL" id="GEL25053.1"/>
    </source>
</evidence>
<dbReference type="EMBL" id="BJVJ01000044">
    <property type="protein sequence ID" value="GEL25053.1"/>
    <property type="molecule type" value="Genomic_DNA"/>
</dbReference>
<reference evidence="1 2" key="1">
    <citation type="submission" date="2019-07" db="EMBL/GenBank/DDBJ databases">
        <title>Whole genome shotgun sequence of Pseudonocardia sulfidoxydans NBRC 16205.</title>
        <authorList>
            <person name="Hosoyama A."/>
            <person name="Uohara A."/>
            <person name="Ohji S."/>
            <person name="Ichikawa N."/>
        </authorList>
    </citation>
    <scope>NUCLEOTIDE SEQUENCE [LARGE SCALE GENOMIC DNA]</scope>
    <source>
        <strain evidence="1 2">NBRC 16205</strain>
    </source>
</reference>
<dbReference type="AlphaFoldDB" id="A0A511DLA7"/>
<dbReference type="RefSeq" id="WP_186817074.1">
    <property type="nucleotide sequence ID" value="NZ_BJVJ01000044.1"/>
</dbReference>